<organism evidence="2 3">
    <name type="scientific">Marinobacter panjinensis</name>
    <dbReference type="NCBI Taxonomy" id="2576384"/>
    <lineage>
        <taxon>Bacteria</taxon>
        <taxon>Pseudomonadati</taxon>
        <taxon>Pseudomonadota</taxon>
        <taxon>Gammaproteobacteria</taxon>
        <taxon>Pseudomonadales</taxon>
        <taxon>Marinobacteraceae</taxon>
        <taxon>Marinobacter</taxon>
    </lineage>
</organism>
<dbReference type="EMBL" id="SZYH01000001">
    <property type="protein sequence ID" value="TKV66669.1"/>
    <property type="molecule type" value="Genomic_DNA"/>
</dbReference>
<name>A0A4U6R051_9GAMM</name>
<dbReference type="Pfam" id="PF13673">
    <property type="entry name" value="Acetyltransf_10"/>
    <property type="match status" value="1"/>
</dbReference>
<proteinExistence type="predicted"/>
<dbReference type="GO" id="GO:0016747">
    <property type="term" value="F:acyltransferase activity, transferring groups other than amino-acyl groups"/>
    <property type="evidence" value="ECO:0007669"/>
    <property type="project" value="InterPro"/>
</dbReference>
<dbReference type="InterPro" id="IPR016181">
    <property type="entry name" value="Acyl_CoA_acyltransferase"/>
</dbReference>
<dbReference type="InterPro" id="IPR052564">
    <property type="entry name" value="N-acetyltrans/Recomb-assoc"/>
</dbReference>
<dbReference type="RefSeq" id="WP_137434092.1">
    <property type="nucleotide sequence ID" value="NZ_JANRHC010000004.1"/>
</dbReference>
<dbReference type="PROSITE" id="PS51186">
    <property type="entry name" value="GNAT"/>
    <property type="match status" value="1"/>
</dbReference>
<dbReference type="SUPFAM" id="SSF55729">
    <property type="entry name" value="Acyl-CoA N-acyltransferases (Nat)"/>
    <property type="match status" value="1"/>
</dbReference>
<protein>
    <submittedName>
        <fullName evidence="2">GNAT family N-acetyltransferase</fullName>
    </submittedName>
</protein>
<evidence type="ECO:0000313" key="2">
    <source>
        <dbReference type="EMBL" id="TKV66669.1"/>
    </source>
</evidence>
<feature type="domain" description="N-acetyltransferase" evidence="1">
    <location>
        <begin position="12"/>
        <end position="154"/>
    </location>
</feature>
<reference evidence="2 3" key="1">
    <citation type="submission" date="2019-05" db="EMBL/GenBank/DDBJ databases">
        <title>Marinobacter panjinensis sp. nov., a moderately halophilic bacterium isolated from sea tidal flat environment.</title>
        <authorList>
            <person name="Yang W."/>
            <person name="An M."/>
            <person name="He W."/>
            <person name="Luo X."/>
            <person name="Zhu L."/>
            <person name="Chen G."/>
            <person name="Zhang Y."/>
            <person name="Wang Y."/>
        </authorList>
    </citation>
    <scope>NUCLEOTIDE SEQUENCE [LARGE SCALE GENOMIC DNA]</scope>
    <source>
        <strain evidence="2 3">PJ-16</strain>
    </source>
</reference>
<dbReference type="PANTHER" id="PTHR43451">
    <property type="entry name" value="ACETYLTRANSFERASE (GNAT) FAMILY PROTEIN"/>
    <property type="match status" value="1"/>
</dbReference>
<accession>A0A4U6R051</accession>
<dbReference type="InterPro" id="IPR000182">
    <property type="entry name" value="GNAT_dom"/>
</dbReference>
<dbReference type="OrthoDB" id="5355033at2"/>
<dbReference type="AlphaFoldDB" id="A0A4U6R051"/>
<gene>
    <name evidence="2" type="ORF">FDP08_00465</name>
</gene>
<dbReference type="CDD" id="cd04301">
    <property type="entry name" value="NAT_SF"/>
    <property type="match status" value="1"/>
</dbReference>
<evidence type="ECO:0000259" key="1">
    <source>
        <dbReference type="PROSITE" id="PS51186"/>
    </source>
</evidence>
<dbReference type="Proteomes" id="UP000308488">
    <property type="component" value="Unassembled WGS sequence"/>
</dbReference>
<comment type="caution">
    <text evidence="2">The sequence shown here is derived from an EMBL/GenBank/DDBJ whole genome shotgun (WGS) entry which is preliminary data.</text>
</comment>
<dbReference type="PANTHER" id="PTHR43451:SF1">
    <property type="entry name" value="ACETYLTRANSFERASE"/>
    <property type="match status" value="1"/>
</dbReference>
<evidence type="ECO:0000313" key="3">
    <source>
        <dbReference type="Proteomes" id="UP000308488"/>
    </source>
</evidence>
<dbReference type="Gene3D" id="3.40.630.30">
    <property type="match status" value="1"/>
</dbReference>
<keyword evidence="2" id="KW-0808">Transferase</keyword>
<keyword evidence="3" id="KW-1185">Reference proteome</keyword>
<sequence length="173" mass="19746">MDIQTYSADKAREVAELFHQSIHAIDPSLYTSEQKEAWAPTPVDYENWSERLKAKKPFIALIENCVAGFIELDANGHIDCTYTHPNFQGRGVASALYEHLLAEARARNLKRLYVEASLIAKPFFEHRGFSVVKKNEVQRNAVSLVNFSMERYLSPNNQMRRCASALSVRHFGE</sequence>